<keyword evidence="1" id="KW-0812">Transmembrane</keyword>
<gene>
    <name evidence="2" type="ORF">Bca52824_003319</name>
</gene>
<evidence type="ECO:0000313" key="3">
    <source>
        <dbReference type="Proteomes" id="UP000886595"/>
    </source>
</evidence>
<dbReference type="AlphaFoldDB" id="A0A8X8BBC2"/>
<keyword evidence="1" id="KW-1133">Transmembrane helix</keyword>
<accession>A0A8X8BBC2</accession>
<sequence>MSRDRGENQLERRSYTCNECDIIITIRSSTSPSPYCLPFGLDDHQNEDNEELIPTVVISSSTLCCSSSDDSTLPCTECREDFVLVNLLGDCLVAIYTIMIALFLSSLLPVAASGDDIGLAMWFDVLALEDDLEEDMGTVPLNLYQSLDG</sequence>
<protein>
    <submittedName>
        <fullName evidence="2">Uncharacterized protein</fullName>
    </submittedName>
</protein>
<name>A0A8X8BBC2_BRACI</name>
<feature type="transmembrane region" description="Helical" evidence="1">
    <location>
        <begin position="93"/>
        <end position="112"/>
    </location>
</feature>
<reference evidence="2 3" key="1">
    <citation type="submission" date="2020-02" db="EMBL/GenBank/DDBJ databases">
        <authorList>
            <person name="Ma Q."/>
            <person name="Huang Y."/>
            <person name="Song X."/>
            <person name="Pei D."/>
        </authorList>
    </citation>
    <scope>NUCLEOTIDE SEQUENCE [LARGE SCALE GENOMIC DNA]</scope>
    <source>
        <strain evidence="2">Sxm20200214</strain>
        <tissue evidence="2">Leaf</tissue>
    </source>
</reference>
<keyword evidence="3" id="KW-1185">Reference proteome</keyword>
<dbReference type="Proteomes" id="UP000886595">
    <property type="component" value="Unassembled WGS sequence"/>
</dbReference>
<evidence type="ECO:0000313" key="2">
    <source>
        <dbReference type="EMBL" id="KAG2332139.1"/>
    </source>
</evidence>
<dbReference type="EMBL" id="JAAMPC010000001">
    <property type="protein sequence ID" value="KAG2332139.1"/>
    <property type="molecule type" value="Genomic_DNA"/>
</dbReference>
<proteinExistence type="predicted"/>
<comment type="caution">
    <text evidence="2">The sequence shown here is derived from an EMBL/GenBank/DDBJ whole genome shotgun (WGS) entry which is preliminary data.</text>
</comment>
<organism evidence="2 3">
    <name type="scientific">Brassica carinata</name>
    <name type="common">Ethiopian mustard</name>
    <name type="synonym">Abyssinian cabbage</name>
    <dbReference type="NCBI Taxonomy" id="52824"/>
    <lineage>
        <taxon>Eukaryota</taxon>
        <taxon>Viridiplantae</taxon>
        <taxon>Streptophyta</taxon>
        <taxon>Embryophyta</taxon>
        <taxon>Tracheophyta</taxon>
        <taxon>Spermatophyta</taxon>
        <taxon>Magnoliopsida</taxon>
        <taxon>eudicotyledons</taxon>
        <taxon>Gunneridae</taxon>
        <taxon>Pentapetalae</taxon>
        <taxon>rosids</taxon>
        <taxon>malvids</taxon>
        <taxon>Brassicales</taxon>
        <taxon>Brassicaceae</taxon>
        <taxon>Brassiceae</taxon>
        <taxon>Brassica</taxon>
    </lineage>
</organism>
<dbReference type="OrthoDB" id="4348522at2759"/>
<keyword evidence="1" id="KW-0472">Membrane</keyword>
<evidence type="ECO:0000256" key="1">
    <source>
        <dbReference type="SAM" id="Phobius"/>
    </source>
</evidence>